<evidence type="ECO:0000313" key="2">
    <source>
        <dbReference type="EMBL" id="GLQ17045.1"/>
    </source>
</evidence>
<keyword evidence="1" id="KW-0812">Transmembrane</keyword>
<feature type="transmembrane region" description="Helical" evidence="1">
    <location>
        <begin position="53"/>
        <end position="73"/>
    </location>
</feature>
<reference evidence="2" key="1">
    <citation type="journal article" date="2014" name="Int. J. Syst. Evol. Microbiol.">
        <title>Complete genome of a new Firmicutes species belonging to the dominant human colonic microbiota ('Ruminococcus bicirculans') reveals two chromosomes and a selective capacity to utilize plant glucans.</title>
        <authorList>
            <consortium name="NISC Comparative Sequencing Program"/>
            <person name="Wegmann U."/>
            <person name="Louis P."/>
            <person name="Goesmann A."/>
            <person name="Henrissat B."/>
            <person name="Duncan S.H."/>
            <person name="Flint H.J."/>
        </authorList>
    </citation>
    <scope>NUCLEOTIDE SEQUENCE</scope>
    <source>
        <strain evidence="2">NBRC 107169</strain>
    </source>
</reference>
<evidence type="ECO:0000256" key="1">
    <source>
        <dbReference type="SAM" id="Phobius"/>
    </source>
</evidence>
<sequence length="211" mass="24038">MKNYGDFLKLMPLFPIALVMLGGAYLVGSLWRIDLSLLGSADYKDYLNHSVQPILWISFFGGFVHFFHAYLGENRVAWLRRHRDILFLSLIVVFFVLTIADYFSDLQLDVSVVLTGMMFSAYLSIVCVDRMYDQNWLGALVAFAICGFSLGNWQSSSISKQFSLVEVCAPECAEYQLTLSLSDYLLLFEPSTSSYHFVSREKVGRITKEVK</sequence>
<keyword evidence="1" id="KW-0472">Membrane</keyword>
<organism evidence="2 3">
    <name type="scientific">Maritalea porphyrae</name>
    <dbReference type="NCBI Taxonomy" id="880732"/>
    <lineage>
        <taxon>Bacteria</taxon>
        <taxon>Pseudomonadati</taxon>
        <taxon>Pseudomonadota</taxon>
        <taxon>Alphaproteobacteria</taxon>
        <taxon>Hyphomicrobiales</taxon>
        <taxon>Devosiaceae</taxon>
        <taxon>Maritalea</taxon>
    </lineage>
</organism>
<protein>
    <submittedName>
        <fullName evidence="2">Uncharacterized protein</fullName>
    </submittedName>
</protein>
<reference evidence="2" key="2">
    <citation type="submission" date="2023-01" db="EMBL/GenBank/DDBJ databases">
        <title>Draft genome sequence of Maritalea porphyrae strain NBRC 107169.</title>
        <authorList>
            <person name="Sun Q."/>
            <person name="Mori K."/>
        </authorList>
    </citation>
    <scope>NUCLEOTIDE SEQUENCE</scope>
    <source>
        <strain evidence="2">NBRC 107169</strain>
    </source>
</reference>
<feature type="transmembrane region" description="Helical" evidence="1">
    <location>
        <begin position="110"/>
        <end position="128"/>
    </location>
</feature>
<proteinExistence type="predicted"/>
<feature type="transmembrane region" description="Helical" evidence="1">
    <location>
        <begin position="85"/>
        <end position="104"/>
    </location>
</feature>
<keyword evidence="1" id="KW-1133">Transmembrane helix</keyword>
<accession>A0ABQ5URU0</accession>
<feature type="transmembrane region" description="Helical" evidence="1">
    <location>
        <begin position="12"/>
        <end position="33"/>
    </location>
</feature>
<feature type="transmembrane region" description="Helical" evidence="1">
    <location>
        <begin position="135"/>
        <end position="153"/>
    </location>
</feature>
<dbReference type="RefSeq" id="WP_284362902.1">
    <property type="nucleotide sequence ID" value="NZ_BSNI01000002.1"/>
</dbReference>
<keyword evidence="3" id="KW-1185">Reference proteome</keyword>
<dbReference type="EMBL" id="BSNI01000002">
    <property type="protein sequence ID" value="GLQ17045.1"/>
    <property type="molecule type" value="Genomic_DNA"/>
</dbReference>
<gene>
    <name evidence="2" type="ORF">GCM10007879_12940</name>
</gene>
<comment type="caution">
    <text evidence="2">The sequence shown here is derived from an EMBL/GenBank/DDBJ whole genome shotgun (WGS) entry which is preliminary data.</text>
</comment>
<dbReference type="Proteomes" id="UP001161405">
    <property type="component" value="Unassembled WGS sequence"/>
</dbReference>
<name>A0ABQ5URU0_9HYPH</name>
<evidence type="ECO:0000313" key="3">
    <source>
        <dbReference type="Proteomes" id="UP001161405"/>
    </source>
</evidence>